<evidence type="ECO:0000313" key="1">
    <source>
        <dbReference type="EMBL" id="GGM14316.1"/>
    </source>
</evidence>
<comment type="caution">
    <text evidence="1">The sequence shown here is derived from an EMBL/GenBank/DDBJ whole genome shotgun (WGS) entry which is preliminary data.</text>
</comment>
<accession>A0A917TBB1</accession>
<dbReference type="GO" id="GO:0005524">
    <property type="term" value="F:ATP binding"/>
    <property type="evidence" value="ECO:0007669"/>
    <property type="project" value="InterPro"/>
</dbReference>
<protein>
    <recommendedName>
        <fullName evidence="3">Peptidase M41 domain-containing protein</fullName>
    </recommendedName>
</protein>
<evidence type="ECO:0008006" key="3">
    <source>
        <dbReference type="Google" id="ProtNLM"/>
    </source>
</evidence>
<dbReference type="GO" id="GO:0004222">
    <property type="term" value="F:metalloendopeptidase activity"/>
    <property type="evidence" value="ECO:0007669"/>
    <property type="project" value="InterPro"/>
</dbReference>
<proteinExistence type="predicted"/>
<dbReference type="AlphaFoldDB" id="A0A917TBB1"/>
<keyword evidence="2" id="KW-1185">Reference proteome</keyword>
<evidence type="ECO:0000313" key="2">
    <source>
        <dbReference type="Proteomes" id="UP000655208"/>
    </source>
</evidence>
<name>A0A917TBB1_9ACTN</name>
<reference evidence="1" key="1">
    <citation type="journal article" date="2014" name="Int. J. Syst. Evol. Microbiol.">
        <title>Complete genome sequence of Corynebacterium casei LMG S-19264T (=DSM 44701T), isolated from a smear-ripened cheese.</title>
        <authorList>
            <consortium name="US DOE Joint Genome Institute (JGI-PGF)"/>
            <person name="Walter F."/>
            <person name="Albersmeier A."/>
            <person name="Kalinowski J."/>
            <person name="Ruckert C."/>
        </authorList>
    </citation>
    <scope>NUCLEOTIDE SEQUENCE</scope>
    <source>
        <strain evidence="1">CGMCC 4.7308</strain>
    </source>
</reference>
<sequence>MANVDPAFVHLTKSECASDSTRNWSHAFHEAGHVVAAYQLGANVLEAALLPDEDSGEPSGYTKFTFPELESEKAEPKIVKAARPWEPLGAGSSAEVKDWVVRHAGGVAQLLLAALTGGSIDEDELHHDTRQDRAMWEPQLYGLTTDEKATWTATRYIETWALLLASQWQLEHVAQLLLRHDGHAVDGGVLVQAMNRQPPGGHLWTLADSVVLNLNYAREIAVQLGHPTWPTESNSYWEAQIAEAEEITRELP</sequence>
<reference evidence="1" key="2">
    <citation type="submission" date="2020-09" db="EMBL/GenBank/DDBJ databases">
        <authorList>
            <person name="Sun Q."/>
            <person name="Zhou Y."/>
        </authorList>
    </citation>
    <scope>NUCLEOTIDE SEQUENCE</scope>
    <source>
        <strain evidence="1">CGMCC 4.7308</strain>
    </source>
</reference>
<dbReference type="RefSeq" id="WP_188944334.1">
    <property type="nucleotide sequence ID" value="NZ_BMNA01000013.1"/>
</dbReference>
<dbReference type="EMBL" id="BMNA01000013">
    <property type="protein sequence ID" value="GGM14316.1"/>
    <property type="molecule type" value="Genomic_DNA"/>
</dbReference>
<organism evidence="1 2">
    <name type="scientific">Nakamurella endophytica</name>
    <dbReference type="NCBI Taxonomy" id="1748367"/>
    <lineage>
        <taxon>Bacteria</taxon>
        <taxon>Bacillati</taxon>
        <taxon>Actinomycetota</taxon>
        <taxon>Actinomycetes</taxon>
        <taxon>Nakamurellales</taxon>
        <taxon>Nakamurellaceae</taxon>
        <taxon>Nakamurella</taxon>
    </lineage>
</organism>
<dbReference type="InterPro" id="IPR037219">
    <property type="entry name" value="Peptidase_M41-like"/>
</dbReference>
<gene>
    <name evidence="1" type="ORF">GCM10011594_37930</name>
</gene>
<dbReference type="SUPFAM" id="SSF140990">
    <property type="entry name" value="FtsH protease domain-like"/>
    <property type="match status" value="1"/>
</dbReference>
<dbReference type="Proteomes" id="UP000655208">
    <property type="component" value="Unassembled WGS sequence"/>
</dbReference>
<dbReference type="GO" id="GO:0004176">
    <property type="term" value="F:ATP-dependent peptidase activity"/>
    <property type="evidence" value="ECO:0007669"/>
    <property type="project" value="InterPro"/>
</dbReference>
<dbReference type="GO" id="GO:0006508">
    <property type="term" value="P:proteolysis"/>
    <property type="evidence" value="ECO:0007669"/>
    <property type="project" value="InterPro"/>
</dbReference>